<sequence>MPLEQHSDPFEERLSAGLRDAAGCFETDRAALVTAGAVRGRRRLLLRRRAAVAGGAAGIALVGVGGALLLPAGDGGSREGRGDRSSVAAATHASASASAPASTTPVSGDALIRTLEKLLPDGRFSGAEARGTDEKPGPYAHVVFDDGKGAAAVGVSLGRVEPGSKEAKQVTECPGKAYAHYDACTTSRLADGSVAMVLQGYEYPDRRVDTKWWNAELVTPRGHHVSVSEWNAAAEKDAPVTRPQPPLSPAQLRKLAAATAWRDAIDTIPAEPDRPTADPTGAAPSVSEPVAAVPVAPTLKSLLPKGLTVLEDSGRDSGFGYVVADDGKGRSLVQVNVQGGMQDVAGELFGADAETLSDGTKVAVQQGPGEKGGAGVVMWTVDTLRTDGTRVVISAFNSGAQDTAATRKTPALSVGQLRAIALSPKWLL</sequence>
<name>A0ABS9XBK4_9ACTN</name>
<organism evidence="3 4">
    <name type="scientific">Streptomyces spinosisporus</name>
    <dbReference type="NCBI Taxonomy" id="2927582"/>
    <lineage>
        <taxon>Bacteria</taxon>
        <taxon>Bacillati</taxon>
        <taxon>Actinomycetota</taxon>
        <taxon>Actinomycetes</taxon>
        <taxon>Kitasatosporales</taxon>
        <taxon>Streptomycetaceae</taxon>
        <taxon>Streptomyces</taxon>
    </lineage>
</organism>
<dbReference type="EMBL" id="JALDAX010000002">
    <property type="protein sequence ID" value="MCI3239433.1"/>
    <property type="molecule type" value="Genomic_DNA"/>
</dbReference>
<evidence type="ECO:0000313" key="3">
    <source>
        <dbReference type="EMBL" id="MCI3239433.1"/>
    </source>
</evidence>
<keyword evidence="2" id="KW-1133">Transmembrane helix</keyword>
<feature type="transmembrane region" description="Helical" evidence="2">
    <location>
        <begin position="50"/>
        <end position="70"/>
    </location>
</feature>
<gene>
    <name evidence="3" type="ORF">MQN93_06840</name>
</gene>
<reference evidence="3" key="1">
    <citation type="submission" date="2022-03" db="EMBL/GenBank/DDBJ databases">
        <title>Streptomyces 7R015 and 7R016 isolated from Barleria lupulina in Thailand.</title>
        <authorList>
            <person name="Kanchanasin P."/>
            <person name="Phongsopitanun W."/>
            <person name="Tanasupawat S."/>
        </authorList>
    </citation>
    <scope>NUCLEOTIDE SEQUENCE</scope>
    <source>
        <strain evidence="3">7R016</strain>
    </source>
</reference>
<dbReference type="Proteomes" id="UP001165270">
    <property type="component" value="Unassembled WGS sequence"/>
</dbReference>
<feature type="compositionally biased region" description="Low complexity" evidence="1">
    <location>
        <begin position="85"/>
        <end position="106"/>
    </location>
</feature>
<evidence type="ECO:0000256" key="2">
    <source>
        <dbReference type="SAM" id="Phobius"/>
    </source>
</evidence>
<protein>
    <recommendedName>
        <fullName evidence="5">LigA protein</fullName>
    </recommendedName>
</protein>
<feature type="region of interest" description="Disordered" evidence="1">
    <location>
        <begin position="268"/>
        <end position="289"/>
    </location>
</feature>
<keyword evidence="2" id="KW-0472">Membrane</keyword>
<dbReference type="RefSeq" id="WP_242708744.1">
    <property type="nucleotide sequence ID" value="NZ_JALDAX010000002.1"/>
</dbReference>
<keyword evidence="4" id="KW-1185">Reference proteome</keyword>
<evidence type="ECO:0000313" key="4">
    <source>
        <dbReference type="Proteomes" id="UP001165270"/>
    </source>
</evidence>
<evidence type="ECO:0000256" key="1">
    <source>
        <dbReference type="SAM" id="MobiDB-lite"/>
    </source>
</evidence>
<evidence type="ECO:0008006" key="5">
    <source>
        <dbReference type="Google" id="ProtNLM"/>
    </source>
</evidence>
<keyword evidence="2" id="KW-0812">Transmembrane</keyword>
<accession>A0ABS9XBK4</accession>
<proteinExistence type="predicted"/>
<feature type="region of interest" description="Disordered" evidence="1">
    <location>
        <begin position="74"/>
        <end position="106"/>
    </location>
</feature>
<comment type="caution">
    <text evidence="3">The sequence shown here is derived from an EMBL/GenBank/DDBJ whole genome shotgun (WGS) entry which is preliminary data.</text>
</comment>